<name>A0A0D1INE0_BACIU</name>
<evidence type="ECO:0000259" key="2">
    <source>
        <dbReference type="Pfam" id="PF18106"/>
    </source>
</evidence>
<evidence type="ECO:0000313" key="4">
    <source>
        <dbReference type="Proteomes" id="UP000032247"/>
    </source>
</evidence>
<protein>
    <submittedName>
        <fullName evidence="3">Replication protein</fullName>
    </submittedName>
</protein>
<feature type="domain" description="Replication initiation protein-like C-terminal" evidence="1">
    <location>
        <begin position="127"/>
        <end position="327"/>
    </location>
</feature>
<dbReference type="Proteomes" id="UP000032247">
    <property type="component" value="Unassembled WGS sequence"/>
</dbReference>
<evidence type="ECO:0000313" key="3">
    <source>
        <dbReference type="EMBL" id="KIU10773.1"/>
    </source>
</evidence>
<comment type="caution">
    <text evidence="3">The sequence shown here is derived from an EMBL/GenBank/DDBJ whole genome shotgun (WGS) entry which is preliminary data.</text>
</comment>
<sequence length="352" mass="40842">MDELKQPPHANRGVVIVKEKNETVESPLVSMVDYIRVSFKTHDVDRIIEEVLHLSKDFMTEKSSGFYGYVGTYELDYIKVFYSAPDDNRGVLIEMSGQGCRQFESFLECRKKTWYDFFQDCMAQGGSFTRFDLAIDDKKTYFSIPELLKKAQKGECISRFRKSDFNGSFDLSDGITGGTTIYFGSKKSEAYLCFYEKNYEQAEKYNIPLEELGGWNRYELRLKNERAQVAIDALLKTKDLTLIAMQIINNYVRFVDADENITREHWKTSLFWSEFIGDIGRLPLYVKPQKDFYQKSRNWLRNSCAPTMKMVLEADEHLGKTDLSDMIAEAELADKHKKMLDVFLADVTDMVV</sequence>
<evidence type="ECO:0000259" key="1">
    <source>
        <dbReference type="Pfam" id="PF02486"/>
    </source>
</evidence>
<dbReference type="InterPro" id="IPR003491">
    <property type="entry name" value="REP-like_C"/>
</dbReference>
<gene>
    <name evidence="3" type="ORF">SC09_Contig25orf00609</name>
</gene>
<accession>A0A0D1INE0</accession>
<dbReference type="RefSeq" id="WP_043858082.1">
    <property type="nucleotide sequence ID" value="NZ_JARRSJ010000010.1"/>
</dbReference>
<dbReference type="EMBL" id="JXBC01000004">
    <property type="protein sequence ID" value="KIU10773.1"/>
    <property type="molecule type" value="Genomic_DNA"/>
</dbReference>
<dbReference type="Pfam" id="PF02486">
    <property type="entry name" value="Rep_trans"/>
    <property type="match status" value="1"/>
</dbReference>
<feature type="domain" description="Rolling Circle replication initiation protein N-terminal" evidence="2">
    <location>
        <begin position="31"/>
        <end position="119"/>
    </location>
</feature>
<dbReference type="InterPro" id="IPR040819">
    <property type="entry name" value="Rol_Rep_N"/>
</dbReference>
<proteinExistence type="predicted"/>
<organism evidence="3 4">
    <name type="scientific">Bacillus subtilis</name>
    <dbReference type="NCBI Taxonomy" id="1423"/>
    <lineage>
        <taxon>Bacteria</taxon>
        <taxon>Bacillati</taxon>
        <taxon>Bacillota</taxon>
        <taxon>Bacilli</taxon>
        <taxon>Bacillales</taxon>
        <taxon>Bacillaceae</taxon>
        <taxon>Bacillus</taxon>
    </lineage>
</organism>
<dbReference type="PATRIC" id="fig|1423.173.peg.2883"/>
<dbReference type="AlphaFoldDB" id="A0A0D1INE0"/>
<reference evidence="3 4" key="1">
    <citation type="submission" date="2014-12" db="EMBL/GenBank/DDBJ databases">
        <title>Comparative genome analysis of Bacillus coagulans HM-08, Clostridium butyricum HM-68, Bacillus subtilis HM-66 and Bacillus licheniformis BL-09.</title>
        <authorList>
            <person name="Zhang H."/>
        </authorList>
    </citation>
    <scope>NUCLEOTIDE SEQUENCE [LARGE SCALE GENOMIC DNA]</scope>
    <source>
        <strain evidence="3 4">HM-66</strain>
    </source>
</reference>
<dbReference type="Pfam" id="PF18106">
    <property type="entry name" value="Rol_Rep_N"/>
    <property type="match status" value="1"/>
</dbReference>